<evidence type="ECO:0000259" key="2">
    <source>
        <dbReference type="Pfam" id="PF05658"/>
    </source>
</evidence>
<feature type="chain" id="PRO_5002662582" evidence="1">
    <location>
        <begin position="20"/>
        <end position="519"/>
    </location>
</feature>
<feature type="domain" description="Trimeric autotransporter adhesin YadA-like head" evidence="2">
    <location>
        <begin position="247"/>
        <end position="270"/>
    </location>
</feature>
<dbReference type="RefSeq" id="WP_009779777.1">
    <property type="nucleotide sequence ID" value="NZ_CH672395.1"/>
</dbReference>
<dbReference type="Gene3D" id="2.150.10.10">
    <property type="entry name" value="Serralysin-like metalloprotease, C-terminal"/>
    <property type="match status" value="1"/>
</dbReference>
<evidence type="ECO:0000313" key="3">
    <source>
        <dbReference type="EMBL" id="EAQ49128.1"/>
    </source>
</evidence>
<dbReference type="SUPFAM" id="SSF101967">
    <property type="entry name" value="Adhesin YadA, collagen-binding domain"/>
    <property type="match status" value="2"/>
</dbReference>
<dbReference type="AlphaFoldDB" id="A3XMU4"/>
<evidence type="ECO:0000256" key="1">
    <source>
        <dbReference type="SAM" id="SignalP"/>
    </source>
</evidence>
<dbReference type="HOGENOM" id="CLU_524567_0_0_10"/>
<dbReference type="CDD" id="cd12820">
    <property type="entry name" value="LbR_YadA-like"/>
    <property type="match status" value="1"/>
</dbReference>
<dbReference type="GO" id="GO:0019867">
    <property type="term" value="C:outer membrane"/>
    <property type="evidence" value="ECO:0007669"/>
    <property type="project" value="InterPro"/>
</dbReference>
<sequence length="519" mass="54026">MKQQLLSLAFTLFSSIIYAQIGIGTTSPDPSSILDIQSTTKGFLAPRINLSSVTNSSIDGANTNAAGLLIYNTNASVTGGSGVGYYYWDGSVWTAMKAAPSGGSGAGWQLDGNNLNGKANDGTTFLGTTTYHSLYFKVDGDQIGRLHPNGGIALGLGASSSVNQAFAIGENASAGNTSNYAYGKAANASGSDAYAIGASSISSQTDSYALGKSATASGTSSYAIGEASKASHSNSYALGAGADSRATGSFAIGNQSVSSSNNTMALGNQSSATSNNATAIGYQANASNQNAIAIGPATTSVDNSIILGNTTNTTTDSYAATKVGIGTSNPSAKLHVNGTLRYVDGNEGNGKVMTSDANGNVSWQDASSGSSGGLSVYGEIYVGTGYRLSDINTTNRIVSFGEVGPNKGLNSLSSSRIQTREVTGVYKFTYTINLYRRRDRGFLKFYVAEYSNEVANSSSFVDFNNDSEYVTITKSFLVNISNTYRGFDLYMQTIDNDDNNEWDDLEILEGTSLRIELVD</sequence>
<evidence type="ECO:0000313" key="4">
    <source>
        <dbReference type="Proteomes" id="UP000001601"/>
    </source>
</evidence>
<dbReference type="InterPro" id="IPR011049">
    <property type="entry name" value="Serralysin-like_metalloprot_C"/>
</dbReference>
<dbReference type="STRING" id="398720.MED217_06981"/>
<dbReference type="eggNOG" id="COG5295">
    <property type="taxonomic scope" value="Bacteria"/>
</dbReference>
<keyword evidence="1" id="KW-0732">Signal</keyword>
<reference evidence="3 4" key="1">
    <citation type="journal article" date="2007" name="Nature">
        <title>Light stimulates growth of proteorhodopsin-containing marine Flavobacteria.</title>
        <authorList>
            <person name="Gomez-Consarnau L."/>
            <person name="Gonzalez J.M."/>
            <person name="Coll-Llado M."/>
            <person name="Gourdon P."/>
            <person name="Pascher T."/>
            <person name="Neutze R."/>
            <person name="Pedros-Alio C."/>
            <person name="Pinhassi J."/>
        </authorList>
    </citation>
    <scope>NUCLEOTIDE SEQUENCE [LARGE SCALE GENOMIC DNA]</scope>
    <source>
        <strain evidence="3 4">MED217</strain>
    </source>
</reference>
<feature type="domain" description="Trimeric autotransporter adhesin YadA-like head" evidence="2">
    <location>
        <begin position="188"/>
        <end position="214"/>
    </location>
</feature>
<keyword evidence="4" id="KW-1185">Reference proteome</keyword>
<comment type="caution">
    <text evidence="3">The sequence shown here is derived from an EMBL/GenBank/DDBJ whole genome shotgun (WGS) entry which is preliminary data.</text>
</comment>
<dbReference type="Proteomes" id="UP000001601">
    <property type="component" value="Unassembled WGS sequence"/>
</dbReference>
<feature type="signal peptide" evidence="1">
    <location>
        <begin position="1"/>
        <end position="19"/>
    </location>
</feature>
<gene>
    <name evidence="3" type="ORF">MED217_06981</name>
</gene>
<dbReference type="EMBL" id="AANC01000005">
    <property type="protein sequence ID" value="EAQ49128.1"/>
    <property type="molecule type" value="Genomic_DNA"/>
</dbReference>
<proteinExistence type="predicted"/>
<accession>A3XMU4</accession>
<organism evidence="3 4">
    <name type="scientific">Leeuwenhoekiella blandensis (strain CECT 7118 / CCUG 51940 / KCTC 22103 / MED217)</name>
    <name type="common">Flavobacterium sp. (strain MED217)</name>
    <dbReference type="NCBI Taxonomy" id="398720"/>
    <lineage>
        <taxon>Bacteria</taxon>
        <taxon>Pseudomonadati</taxon>
        <taxon>Bacteroidota</taxon>
        <taxon>Flavobacteriia</taxon>
        <taxon>Flavobacteriales</taxon>
        <taxon>Flavobacteriaceae</taxon>
        <taxon>Leeuwenhoekiella</taxon>
    </lineage>
</organism>
<feature type="domain" description="Trimeric autotransporter adhesin YadA-like head" evidence="2">
    <location>
        <begin position="216"/>
        <end position="242"/>
    </location>
</feature>
<dbReference type="Pfam" id="PF05658">
    <property type="entry name" value="YadA_head"/>
    <property type="match status" value="4"/>
</dbReference>
<protein>
    <submittedName>
        <fullName evidence="3">Hep_Hag family protein</fullName>
    </submittedName>
</protein>
<name>A3XMU4_LEEBM</name>
<feature type="domain" description="Trimeric autotransporter adhesin YadA-like head" evidence="2">
    <location>
        <begin position="272"/>
        <end position="296"/>
    </location>
</feature>
<dbReference type="InterPro" id="IPR008640">
    <property type="entry name" value="Adhesin_Head_dom"/>
</dbReference>
<dbReference type="OrthoDB" id="1247310at2"/>